<accession>A0AAU9WHM3</accession>
<proteinExistence type="predicted"/>
<sequence>MMEGETIFVQTDPAFNAVLLALEELRDQNRLHVTHCQTAYIKDIESNDEQEDHRLRFGGQNAPNMACESFGRTASAIVRMCMLKAAGINRAWWPQIGPRSNTRNQAKLQFEVLIHPLFSLANDRRTARHYWWKYDQLYPHFRIQDTLENLNINDEGSMQSMMLIFRNNWTEMIEITTTFKGYADGTASVQ</sequence>
<dbReference type="Proteomes" id="UP001159428">
    <property type="component" value="Unassembled WGS sequence"/>
</dbReference>
<gene>
    <name evidence="1" type="ORF">PMEA_00006970</name>
</gene>
<comment type="caution">
    <text evidence="1">The sequence shown here is derived from an EMBL/GenBank/DDBJ whole genome shotgun (WGS) entry which is preliminary data.</text>
</comment>
<organism evidence="1 2">
    <name type="scientific">Pocillopora meandrina</name>
    <dbReference type="NCBI Taxonomy" id="46732"/>
    <lineage>
        <taxon>Eukaryota</taxon>
        <taxon>Metazoa</taxon>
        <taxon>Cnidaria</taxon>
        <taxon>Anthozoa</taxon>
        <taxon>Hexacorallia</taxon>
        <taxon>Scleractinia</taxon>
        <taxon>Astrocoeniina</taxon>
        <taxon>Pocilloporidae</taxon>
        <taxon>Pocillopora</taxon>
    </lineage>
</organism>
<evidence type="ECO:0000313" key="1">
    <source>
        <dbReference type="EMBL" id="CAH3115657.1"/>
    </source>
</evidence>
<dbReference type="EMBL" id="CALNXJ010000015">
    <property type="protein sequence ID" value="CAH3115657.1"/>
    <property type="molecule type" value="Genomic_DNA"/>
</dbReference>
<evidence type="ECO:0000313" key="2">
    <source>
        <dbReference type="Proteomes" id="UP001159428"/>
    </source>
</evidence>
<protein>
    <submittedName>
        <fullName evidence="1">Uncharacterized protein</fullName>
    </submittedName>
</protein>
<reference evidence="1 2" key="1">
    <citation type="submission" date="2022-05" db="EMBL/GenBank/DDBJ databases">
        <authorList>
            <consortium name="Genoscope - CEA"/>
            <person name="William W."/>
        </authorList>
    </citation>
    <scope>NUCLEOTIDE SEQUENCE [LARGE SCALE GENOMIC DNA]</scope>
</reference>
<name>A0AAU9WHM3_9CNID</name>
<dbReference type="AlphaFoldDB" id="A0AAU9WHM3"/>
<keyword evidence="2" id="KW-1185">Reference proteome</keyword>